<feature type="binding site" evidence="2">
    <location>
        <begin position="7"/>
        <end position="20"/>
    </location>
    <ligand>
        <name>ATP</name>
        <dbReference type="ChEBI" id="CHEBI:30616"/>
    </ligand>
</feature>
<evidence type="ECO:0000256" key="1">
    <source>
        <dbReference type="ARBA" id="ARBA00022694"/>
    </source>
</evidence>
<evidence type="ECO:0000256" key="2">
    <source>
        <dbReference type="HAMAP-Rule" id="MF_01539"/>
    </source>
</evidence>
<keyword evidence="2" id="KW-0694">RNA-binding</keyword>
<keyword evidence="2" id="KW-0547">Nucleotide-binding</keyword>
<comment type="caution">
    <text evidence="2">Lacks conserved residue(s) required for the propagation of feature annotation.</text>
</comment>
<dbReference type="Proteomes" id="UP001637994">
    <property type="component" value="Unassembled WGS sequence"/>
</dbReference>
<accession>A0ABW9MCV1</accession>
<keyword evidence="2" id="KW-0963">Cytoplasm</keyword>
<reference evidence="3 4" key="1">
    <citation type="journal article" date="2025" name="Anaerobe">
        <title>Description of Anaerococcus kampingiae sp. nov., Anaerococcus groningensis sp. nov., Anaerococcus martiniensis sp. nov., and Anaerococcus cruorum sp. nov., isolated from human clinical specimens.</title>
        <authorList>
            <person name="Boiten K.E."/>
            <person name="Meijer J."/>
            <person name="van Wezel E.M."/>
            <person name="Veloo A.C.M."/>
        </authorList>
    </citation>
    <scope>NUCLEOTIDE SEQUENCE [LARGE SCALE GENOMIC DNA]</scope>
    <source>
        <strain evidence="3 4">ENR0874</strain>
    </source>
</reference>
<dbReference type="InterPro" id="IPR008513">
    <property type="entry name" value="tRNA(Met)_cyd_acetate_ligase"/>
</dbReference>
<evidence type="ECO:0000313" key="3">
    <source>
        <dbReference type="EMBL" id="MFO3667136.1"/>
    </source>
</evidence>
<organism evidence="3 4">
    <name type="scientific">Anaerococcus kampingae</name>
    <dbReference type="NCBI Taxonomy" id="3115614"/>
    <lineage>
        <taxon>Bacteria</taxon>
        <taxon>Bacillati</taxon>
        <taxon>Bacillota</taxon>
        <taxon>Tissierellia</taxon>
        <taxon>Tissierellales</taxon>
        <taxon>Peptoniphilaceae</taxon>
        <taxon>Anaerococcus</taxon>
    </lineage>
</organism>
<comment type="catalytic activity">
    <reaction evidence="2">
        <text>cytidine(34) in elongator tRNA(Met) + acetate + ATP = N(4)-acetylcytidine(34) in elongator tRNA(Met) + AMP + diphosphate</text>
        <dbReference type="Rhea" id="RHEA:58144"/>
        <dbReference type="Rhea" id="RHEA-COMP:10693"/>
        <dbReference type="Rhea" id="RHEA-COMP:10694"/>
        <dbReference type="ChEBI" id="CHEBI:30089"/>
        <dbReference type="ChEBI" id="CHEBI:30616"/>
        <dbReference type="ChEBI" id="CHEBI:33019"/>
        <dbReference type="ChEBI" id="CHEBI:74900"/>
        <dbReference type="ChEBI" id="CHEBI:82748"/>
        <dbReference type="ChEBI" id="CHEBI:456215"/>
    </reaction>
</comment>
<keyword evidence="2" id="KW-0820">tRNA-binding</keyword>
<dbReference type="PANTHER" id="PTHR37825:SF1">
    <property type="entry name" value="TRNA(MET) CYTIDINE ACETATE LIGASE"/>
    <property type="match status" value="1"/>
</dbReference>
<keyword evidence="2" id="KW-0067">ATP-binding</keyword>
<dbReference type="PANTHER" id="PTHR37825">
    <property type="entry name" value="TRNA(MET) CYTIDINE ACETATE LIGASE"/>
    <property type="match status" value="1"/>
</dbReference>
<comment type="caution">
    <text evidence="3">The sequence shown here is derived from an EMBL/GenBank/DDBJ whole genome shotgun (WGS) entry which is preliminary data.</text>
</comment>
<feature type="binding site" evidence="2">
    <location>
        <position position="183"/>
    </location>
    <ligand>
        <name>ATP</name>
        <dbReference type="ChEBI" id="CHEBI:30616"/>
    </ligand>
</feature>
<dbReference type="EMBL" id="JBGMEF010000018">
    <property type="protein sequence ID" value="MFO3667136.1"/>
    <property type="molecule type" value="Genomic_DNA"/>
</dbReference>
<dbReference type="HAMAP" id="MF_01539">
    <property type="entry name" value="TmcAL"/>
    <property type="match status" value="1"/>
</dbReference>
<sequence>MKKLAIISEFNPFHNGHKYLLDKAKEDLACDLAISFMSGDFVQRGEAAIVDKFTRAKTAVENGFDLVIEMPNFISLQAAEFFALKSLEILDKMEIDYLCFGIERLDERDFLDKAKIVINNDNFINQELKKYLANGISYTKALNSAISKLVGDDFISANNILALEYMKAIDKLKSKIIPYPICRVGSLNKDKTINDKFYASSTAIRNNISSDISKLMPRTSFKNFSNFFKNYNRINDEFFYKIFTYKLIVEKKAMTDIIGYEEGIENHLIKLVDRNRTFDDFINEATSLRYTKSRVRRLILNYILDNSFKLNYIDIHFIRILAYNKKATKIFNNFNDKVDIVINKADSKILDQNNFKIYEKMINSSNLYNLAIGREINYDYIHNNKPFK</sequence>
<dbReference type="InterPro" id="IPR014729">
    <property type="entry name" value="Rossmann-like_a/b/a_fold"/>
</dbReference>
<dbReference type="Gene3D" id="3.40.50.620">
    <property type="entry name" value="HUPs"/>
    <property type="match status" value="1"/>
</dbReference>
<keyword evidence="4" id="KW-1185">Reference proteome</keyword>
<protein>
    <recommendedName>
        <fullName evidence="2">tRNA(Met) cytidine acetate ligase</fullName>
        <ecNumber evidence="2">6.3.4.-</ecNumber>
    </recommendedName>
</protein>
<dbReference type="SUPFAM" id="SSF52374">
    <property type="entry name" value="Nucleotidylyl transferase"/>
    <property type="match status" value="1"/>
</dbReference>
<comment type="similarity">
    <text evidence="2">Belongs to the TmcAL family.</text>
</comment>
<proteinExistence type="inferred from homology"/>
<feature type="binding site" evidence="2">
    <location>
        <position position="101"/>
    </location>
    <ligand>
        <name>ATP</name>
        <dbReference type="ChEBI" id="CHEBI:30616"/>
    </ligand>
</feature>
<keyword evidence="2" id="KW-0436">Ligase</keyword>
<evidence type="ECO:0000313" key="4">
    <source>
        <dbReference type="Proteomes" id="UP001637994"/>
    </source>
</evidence>
<dbReference type="RefSeq" id="WP_410035537.1">
    <property type="nucleotide sequence ID" value="NZ_JBGMEF010000018.1"/>
</dbReference>
<gene>
    <name evidence="2" type="primary">tmcAL</name>
    <name evidence="3" type="ORF">ACCQ42_05060</name>
</gene>
<dbReference type="EC" id="6.3.4.-" evidence="2"/>
<comment type="subcellular location">
    <subcellularLocation>
        <location evidence="2">Cytoplasm</location>
    </subcellularLocation>
</comment>
<keyword evidence="1 2" id="KW-0819">tRNA processing</keyword>
<name>A0ABW9MCV1_9FIRM</name>
<feature type="binding site" evidence="2">
    <location>
        <position position="158"/>
    </location>
    <ligand>
        <name>ATP</name>
        <dbReference type="ChEBI" id="CHEBI:30616"/>
    </ligand>
</feature>
<dbReference type="Pfam" id="PF05636">
    <property type="entry name" value="HIGH_NTase1"/>
    <property type="match status" value="1"/>
</dbReference>
<comment type="function">
    <text evidence="2">Catalyzes the formation of N(4)-acetylcytidine (ac(4)C) at the wobble position of elongator tRNA(Met), using acetate and ATP as substrates. First activates an acetate ion to form acetyladenylate (Ac-AMP) and then transfers the acetyl group to tRNA to form ac(4)C34.</text>
</comment>